<dbReference type="KEGG" id="ccal:108626165"/>
<dbReference type="InterPro" id="IPR038586">
    <property type="entry name" value="Tctex-1-like_sf"/>
</dbReference>
<dbReference type="Pfam" id="PF03645">
    <property type="entry name" value="Tctex-1"/>
    <property type="match status" value="1"/>
</dbReference>
<evidence type="ECO:0000256" key="1">
    <source>
        <dbReference type="ARBA" id="ARBA00005361"/>
    </source>
</evidence>
<dbReference type="GO" id="GO:0005868">
    <property type="term" value="C:cytoplasmic dynein complex"/>
    <property type="evidence" value="ECO:0007669"/>
    <property type="project" value="TreeGrafter"/>
</dbReference>
<dbReference type="AlphaFoldDB" id="A0AAJ7J1Z1"/>
<dbReference type="Gene3D" id="3.30.1140.40">
    <property type="entry name" value="Tctex-1"/>
    <property type="match status" value="1"/>
</dbReference>
<comment type="similarity">
    <text evidence="1">Belongs to the dynein light chain Tctex-type family.</text>
</comment>
<dbReference type="CDD" id="cd21451">
    <property type="entry name" value="DLC-like_TCTEX1D"/>
    <property type="match status" value="1"/>
</dbReference>
<dbReference type="PANTHER" id="PTHR21255">
    <property type="entry name" value="T-COMPLEX-ASSOCIATED-TESTIS-EXPRESSED 1/ DYNEIN LIGHT CHAIN"/>
    <property type="match status" value="1"/>
</dbReference>
<dbReference type="RefSeq" id="XP_017882166.1">
    <property type="nucleotide sequence ID" value="XM_018026677.2"/>
</dbReference>
<sequence>MPSQLNVDNHLINHNNEHEMPKYQNTYRLMAHNPFKIDPVDKIVKTAMINKLEDISYDAAECPKVCESVATDIREKIRKLNFDRYKIVVNVTIVEKGGQSLQTSMGFLWDAEKDNYSLFTYEARTFHAYCCVFGLYYE</sequence>
<evidence type="ECO:0000313" key="2">
    <source>
        <dbReference type="Proteomes" id="UP000694925"/>
    </source>
</evidence>
<accession>A0AAJ7J1Z1</accession>
<dbReference type="Proteomes" id="UP000694925">
    <property type="component" value="Unplaced"/>
</dbReference>
<dbReference type="GO" id="GO:0005737">
    <property type="term" value="C:cytoplasm"/>
    <property type="evidence" value="ECO:0007669"/>
    <property type="project" value="TreeGrafter"/>
</dbReference>
<dbReference type="GO" id="GO:0045505">
    <property type="term" value="F:dynein intermediate chain binding"/>
    <property type="evidence" value="ECO:0007669"/>
    <property type="project" value="TreeGrafter"/>
</dbReference>
<gene>
    <name evidence="3" type="primary">LOC108626165</name>
</gene>
<evidence type="ECO:0000313" key="3">
    <source>
        <dbReference type="RefSeq" id="XP_017882166.1"/>
    </source>
</evidence>
<name>A0AAJ7J1Z1_9HYME</name>
<proteinExistence type="inferred from homology"/>
<reference evidence="3" key="1">
    <citation type="submission" date="2025-08" db="UniProtKB">
        <authorList>
            <consortium name="RefSeq"/>
        </authorList>
    </citation>
    <scope>IDENTIFICATION</scope>
    <source>
        <tissue evidence="3">Whole body</tissue>
    </source>
</reference>
<dbReference type="GO" id="GO:0007018">
    <property type="term" value="P:microtubule-based movement"/>
    <property type="evidence" value="ECO:0007669"/>
    <property type="project" value="TreeGrafter"/>
</dbReference>
<dbReference type="InterPro" id="IPR005334">
    <property type="entry name" value="Tctex-1-like"/>
</dbReference>
<dbReference type="PANTHER" id="PTHR21255:SF7">
    <property type="entry name" value="DYNEIN LIGHT CHAIN TCTEX-TYPE PROTEIN 2B"/>
    <property type="match status" value="1"/>
</dbReference>
<dbReference type="GeneID" id="108626165"/>
<organism evidence="2 3">
    <name type="scientific">Ceratina calcarata</name>
    <dbReference type="NCBI Taxonomy" id="156304"/>
    <lineage>
        <taxon>Eukaryota</taxon>
        <taxon>Metazoa</taxon>
        <taxon>Ecdysozoa</taxon>
        <taxon>Arthropoda</taxon>
        <taxon>Hexapoda</taxon>
        <taxon>Insecta</taxon>
        <taxon>Pterygota</taxon>
        <taxon>Neoptera</taxon>
        <taxon>Endopterygota</taxon>
        <taxon>Hymenoptera</taxon>
        <taxon>Apocrita</taxon>
        <taxon>Aculeata</taxon>
        <taxon>Apoidea</taxon>
        <taxon>Anthophila</taxon>
        <taxon>Apidae</taxon>
        <taxon>Ceratina</taxon>
        <taxon>Zadontomerus</taxon>
    </lineage>
</organism>
<protein>
    <submittedName>
        <fullName evidence="3">Dynein light chain Tctex-type-like</fullName>
    </submittedName>
</protein>
<keyword evidence="2" id="KW-1185">Reference proteome</keyword>